<dbReference type="PANTHER" id="PTHR23150">
    <property type="entry name" value="SULFATASE MODIFYING FACTOR 1, 2"/>
    <property type="match status" value="1"/>
</dbReference>
<dbReference type="SUPFAM" id="SSF56436">
    <property type="entry name" value="C-type lectin-like"/>
    <property type="match status" value="1"/>
</dbReference>
<evidence type="ECO:0000313" key="3">
    <source>
        <dbReference type="Proteomes" id="UP001072034"/>
    </source>
</evidence>
<dbReference type="InterPro" id="IPR005532">
    <property type="entry name" value="SUMF_dom"/>
</dbReference>
<gene>
    <name evidence="2" type="ORF">OHJ16_08355</name>
</gene>
<dbReference type="Pfam" id="PF03781">
    <property type="entry name" value="FGE-sulfatase"/>
    <property type="match status" value="1"/>
</dbReference>
<protein>
    <submittedName>
        <fullName evidence="2">SUMF1/EgtB/PvdO family nonheme iron enzyme</fullName>
    </submittedName>
</protein>
<name>A0ABT4I8J5_9ACTO</name>
<dbReference type="SUPFAM" id="SSF102712">
    <property type="entry name" value="JAB1/MPN domain"/>
    <property type="match status" value="1"/>
</dbReference>
<comment type="caution">
    <text evidence="2">The sequence shown here is derived from an EMBL/GenBank/DDBJ whole genome shotgun (WGS) entry which is preliminary data.</text>
</comment>
<dbReference type="Gene3D" id="3.90.1580.10">
    <property type="entry name" value="paralog of FGE (formylglycine-generating enzyme)"/>
    <property type="match status" value="1"/>
</dbReference>
<dbReference type="InterPro" id="IPR051043">
    <property type="entry name" value="Sulfatase_Mod_Factor_Kinase"/>
</dbReference>
<dbReference type="Proteomes" id="UP001072034">
    <property type="component" value="Unassembled WGS sequence"/>
</dbReference>
<dbReference type="InterPro" id="IPR016187">
    <property type="entry name" value="CTDL_fold"/>
</dbReference>
<evidence type="ECO:0000313" key="2">
    <source>
        <dbReference type="EMBL" id="MCZ0858055.1"/>
    </source>
</evidence>
<sequence length="398" mass="45843">MYTHAQRQFLTLRPKGLLHKAYPESIYPQLCLAHLRIAHHVQLTRHLATDIMMVPEKIEFKSGVLDSLIHELLRKYPKKTFGILYAEQDSDAVVDYYIFHDDDREAPETKKSFQSVGRYYSNNANAGFRATRGETVREHLVCAKKGYRKVAVFHTHLRHPAYFAEIDAILHPSEALWHLLVSLRNPSFPEIAAFAIECGRVKRVRLADDSTSEPLLSGEQETPRLLNDVRFININGLYVSETLITNKQYYNVLRYHTGVPKNEFPVTEVTWRDAATFCVITGTRLLKEYEWASLCDDSFVEKRDGQRNSSLTEYAVFSESSENRLLKVRSRKPNKFGLYDMQGNAWEWCDSYDHGTAPTKGGSYYAFSEMCHSDARVILPKDYRARDLSFRVCYGGST</sequence>
<proteinExistence type="predicted"/>
<evidence type="ECO:0000259" key="1">
    <source>
        <dbReference type="Pfam" id="PF03781"/>
    </source>
</evidence>
<dbReference type="Gene3D" id="3.40.140.10">
    <property type="entry name" value="Cytidine Deaminase, domain 2"/>
    <property type="match status" value="1"/>
</dbReference>
<dbReference type="PANTHER" id="PTHR23150:SF19">
    <property type="entry name" value="FORMYLGLYCINE-GENERATING ENZYME"/>
    <property type="match status" value="1"/>
</dbReference>
<accession>A0ABT4I8J5</accession>
<dbReference type="EMBL" id="JAPTMY010000016">
    <property type="protein sequence ID" value="MCZ0858055.1"/>
    <property type="molecule type" value="Genomic_DNA"/>
</dbReference>
<keyword evidence="3" id="KW-1185">Reference proteome</keyword>
<dbReference type="InterPro" id="IPR042095">
    <property type="entry name" value="SUMF_sf"/>
</dbReference>
<feature type="domain" description="Sulfatase-modifying factor enzyme-like" evidence="1">
    <location>
        <begin position="261"/>
        <end position="358"/>
    </location>
</feature>
<reference evidence="2" key="1">
    <citation type="submission" date="2022-10" db="EMBL/GenBank/DDBJ databases">
        <title>Genome sequence of Actinomyces israelii ATCC 10048.</title>
        <authorList>
            <person name="Watt R.M."/>
            <person name="Tong W.M."/>
        </authorList>
    </citation>
    <scope>NUCLEOTIDE SEQUENCE</scope>
    <source>
        <strain evidence="2">ATCC 10048</strain>
    </source>
</reference>
<dbReference type="RefSeq" id="WP_268917529.1">
    <property type="nucleotide sequence ID" value="NZ_JAPTMY010000016.1"/>
</dbReference>
<organism evidence="2 3">
    <name type="scientific">Actinomyces israelii</name>
    <dbReference type="NCBI Taxonomy" id="1659"/>
    <lineage>
        <taxon>Bacteria</taxon>
        <taxon>Bacillati</taxon>
        <taxon>Actinomycetota</taxon>
        <taxon>Actinomycetes</taxon>
        <taxon>Actinomycetales</taxon>
        <taxon>Actinomycetaceae</taxon>
        <taxon>Actinomyces</taxon>
    </lineage>
</organism>